<accession>A0AAD4BUU6</accession>
<dbReference type="AlphaFoldDB" id="A0AAD4BUU6"/>
<feature type="non-terminal residue" evidence="1">
    <location>
        <position position="67"/>
    </location>
</feature>
<dbReference type="Proteomes" id="UP001194468">
    <property type="component" value="Unassembled WGS sequence"/>
</dbReference>
<evidence type="ECO:0000313" key="2">
    <source>
        <dbReference type="Proteomes" id="UP001194468"/>
    </source>
</evidence>
<organism evidence="1 2">
    <name type="scientific">Boletus edulis BED1</name>
    <dbReference type="NCBI Taxonomy" id="1328754"/>
    <lineage>
        <taxon>Eukaryota</taxon>
        <taxon>Fungi</taxon>
        <taxon>Dikarya</taxon>
        <taxon>Basidiomycota</taxon>
        <taxon>Agaricomycotina</taxon>
        <taxon>Agaricomycetes</taxon>
        <taxon>Agaricomycetidae</taxon>
        <taxon>Boletales</taxon>
        <taxon>Boletineae</taxon>
        <taxon>Boletaceae</taxon>
        <taxon>Boletoideae</taxon>
        <taxon>Boletus</taxon>
    </lineage>
</organism>
<keyword evidence="2" id="KW-1185">Reference proteome</keyword>
<evidence type="ECO:0000313" key="1">
    <source>
        <dbReference type="EMBL" id="KAF8440264.1"/>
    </source>
</evidence>
<dbReference type="EMBL" id="WHUW01000012">
    <property type="protein sequence ID" value="KAF8440264.1"/>
    <property type="molecule type" value="Genomic_DNA"/>
</dbReference>
<comment type="caution">
    <text evidence="1">The sequence shown here is derived from an EMBL/GenBank/DDBJ whole genome shotgun (WGS) entry which is preliminary data.</text>
</comment>
<reference evidence="1" key="1">
    <citation type="submission" date="2019-10" db="EMBL/GenBank/DDBJ databases">
        <authorList>
            <consortium name="DOE Joint Genome Institute"/>
            <person name="Kuo A."/>
            <person name="Miyauchi S."/>
            <person name="Kiss E."/>
            <person name="Drula E."/>
            <person name="Kohler A."/>
            <person name="Sanchez-Garcia M."/>
            <person name="Andreopoulos B."/>
            <person name="Barry K.W."/>
            <person name="Bonito G."/>
            <person name="Buee M."/>
            <person name="Carver A."/>
            <person name="Chen C."/>
            <person name="Cichocki N."/>
            <person name="Clum A."/>
            <person name="Culley D."/>
            <person name="Crous P.W."/>
            <person name="Fauchery L."/>
            <person name="Girlanda M."/>
            <person name="Hayes R."/>
            <person name="Keri Z."/>
            <person name="LaButti K."/>
            <person name="Lipzen A."/>
            <person name="Lombard V."/>
            <person name="Magnuson J."/>
            <person name="Maillard F."/>
            <person name="Morin E."/>
            <person name="Murat C."/>
            <person name="Nolan M."/>
            <person name="Ohm R."/>
            <person name="Pangilinan J."/>
            <person name="Pereira M."/>
            <person name="Perotto S."/>
            <person name="Peter M."/>
            <person name="Riley R."/>
            <person name="Sitrit Y."/>
            <person name="Stielow B."/>
            <person name="Szollosi G."/>
            <person name="Zifcakova L."/>
            <person name="Stursova M."/>
            <person name="Spatafora J.W."/>
            <person name="Tedersoo L."/>
            <person name="Vaario L.-M."/>
            <person name="Yamada A."/>
            <person name="Yan M."/>
            <person name="Wang P."/>
            <person name="Xu J."/>
            <person name="Bruns T."/>
            <person name="Baldrian P."/>
            <person name="Vilgalys R."/>
            <person name="Henrissat B."/>
            <person name="Grigoriev I.V."/>
            <person name="Hibbett D."/>
            <person name="Nagy L.G."/>
            <person name="Martin F.M."/>
        </authorList>
    </citation>
    <scope>NUCLEOTIDE SEQUENCE</scope>
    <source>
        <strain evidence="1">BED1</strain>
    </source>
</reference>
<feature type="non-terminal residue" evidence="1">
    <location>
        <position position="1"/>
    </location>
</feature>
<protein>
    <submittedName>
        <fullName evidence="1">Uncharacterized protein</fullName>
    </submittedName>
</protein>
<sequence length="67" mass="8081">EGCRHISWIWLVCGYGERIVESNADQDLQDYICVEWCKAHAQAHRWAEKVELLVEEQRQVLQFLHWQ</sequence>
<reference evidence="1" key="2">
    <citation type="journal article" date="2020" name="Nat. Commun.">
        <title>Large-scale genome sequencing of mycorrhizal fungi provides insights into the early evolution of symbiotic traits.</title>
        <authorList>
            <person name="Miyauchi S."/>
            <person name="Kiss E."/>
            <person name="Kuo A."/>
            <person name="Drula E."/>
            <person name="Kohler A."/>
            <person name="Sanchez-Garcia M."/>
            <person name="Morin E."/>
            <person name="Andreopoulos B."/>
            <person name="Barry K.W."/>
            <person name="Bonito G."/>
            <person name="Buee M."/>
            <person name="Carver A."/>
            <person name="Chen C."/>
            <person name="Cichocki N."/>
            <person name="Clum A."/>
            <person name="Culley D."/>
            <person name="Crous P.W."/>
            <person name="Fauchery L."/>
            <person name="Girlanda M."/>
            <person name="Hayes R.D."/>
            <person name="Keri Z."/>
            <person name="LaButti K."/>
            <person name="Lipzen A."/>
            <person name="Lombard V."/>
            <person name="Magnuson J."/>
            <person name="Maillard F."/>
            <person name="Murat C."/>
            <person name="Nolan M."/>
            <person name="Ohm R.A."/>
            <person name="Pangilinan J."/>
            <person name="Pereira M.F."/>
            <person name="Perotto S."/>
            <person name="Peter M."/>
            <person name="Pfister S."/>
            <person name="Riley R."/>
            <person name="Sitrit Y."/>
            <person name="Stielow J.B."/>
            <person name="Szollosi G."/>
            <person name="Zifcakova L."/>
            <person name="Stursova M."/>
            <person name="Spatafora J.W."/>
            <person name="Tedersoo L."/>
            <person name="Vaario L.M."/>
            <person name="Yamada A."/>
            <person name="Yan M."/>
            <person name="Wang P."/>
            <person name="Xu J."/>
            <person name="Bruns T."/>
            <person name="Baldrian P."/>
            <person name="Vilgalys R."/>
            <person name="Dunand C."/>
            <person name="Henrissat B."/>
            <person name="Grigoriev I.V."/>
            <person name="Hibbett D."/>
            <person name="Nagy L.G."/>
            <person name="Martin F.M."/>
        </authorList>
    </citation>
    <scope>NUCLEOTIDE SEQUENCE</scope>
    <source>
        <strain evidence="1">BED1</strain>
    </source>
</reference>
<gene>
    <name evidence="1" type="ORF">L210DRAFT_799634</name>
</gene>
<name>A0AAD4BUU6_BOLED</name>
<proteinExistence type="predicted"/>